<dbReference type="SMART" id="SM00223">
    <property type="entry name" value="APPLE"/>
    <property type="match status" value="1"/>
</dbReference>
<evidence type="ECO:0000313" key="6">
    <source>
        <dbReference type="Proteomes" id="UP000030745"/>
    </source>
</evidence>
<sequence length="775" mass="84648">MATTVSLKGVDWTRLVDRARARILPLVSVLIFISMGVDLVVNNWAINDLLGNGYFFATPVASVRYAKDLALTYAFPKGRAPADLSNVGQLLANTTVRGLGCKSAQMYVISAGDYPLTNATSLCATFQKTYINVAVSSALTTRVATTTETITFFRGNAVTHAFTDDATANLATRAMKSAELLDLGYIPGRSAVDMRFTREFVIANTSLSQTRSISYFRLFPRNFCSACDPVAELGFGACSMAFVYNATAKTIAVSSSTFIDGSTYTLGLIQPRNAFTTLALYARCLAIFIALSGYIASRLTVHWRDVDLTKTEGVVSHVLRIISPKVFPYQSDALTPDMFCFNSDLFVFLYSISIVLDTQNCFIFVRNVNVYNNLAPQAAPSIQMFFLSLRFLWLNCAVLKLLKIFWNLLGTVAFTGHSNVIEWLNWSSVVSVYVSAIVLVYIPQFIEYSNNTFIELQGHAESLDGIRVEMFDSFYVRCASSIAVGLIANLVLVTALDHGLNHKRWKLLKKHTLARQAVYNSSSILCDFFSDVQEDDSIAADPTMTLSARRLCTLQWFFSTHLTCFGLPEKKLRAKKQTVVQVQTKSAPSIASSATTNSRSEVTVTDLVVVALAALTALVQSVVAGPPTCLYETGLDYAGFDLMDVAEASPFYCCTWCTLVPGCKAFVWTRETERCWLKTEKGSATPHLYAFSGLVSATRCSAIKDNTDISPGADIGSAPSTSPEACCDLCARRPSCGAFSWIPWSGGHCYFKAANMSSEAPAAGVRSAFLLSQGP</sequence>
<dbReference type="GO" id="GO:0006508">
    <property type="term" value="P:proteolysis"/>
    <property type="evidence" value="ECO:0007669"/>
    <property type="project" value="InterPro"/>
</dbReference>
<protein>
    <recommendedName>
        <fullName evidence="4">Apple domain-containing protein</fullName>
    </recommendedName>
</protein>
<dbReference type="Gene3D" id="3.50.4.10">
    <property type="entry name" value="Hepatocyte Growth Factor"/>
    <property type="match status" value="2"/>
</dbReference>
<dbReference type="RefSeq" id="XP_012210950.1">
    <property type="nucleotide sequence ID" value="XM_012355560.1"/>
</dbReference>
<reference evidence="5 6" key="1">
    <citation type="journal article" date="2013" name="PLoS Genet.">
        <title>Distinctive expansion of potential virulence genes in the genome of the oomycete fish pathogen Saprolegnia parasitica.</title>
        <authorList>
            <person name="Jiang R.H."/>
            <person name="de Bruijn I."/>
            <person name="Haas B.J."/>
            <person name="Belmonte R."/>
            <person name="Lobach L."/>
            <person name="Christie J."/>
            <person name="van den Ackerveken G."/>
            <person name="Bottin A."/>
            <person name="Bulone V."/>
            <person name="Diaz-Moreno S.M."/>
            <person name="Dumas B."/>
            <person name="Fan L."/>
            <person name="Gaulin E."/>
            <person name="Govers F."/>
            <person name="Grenville-Briggs L.J."/>
            <person name="Horner N.R."/>
            <person name="Levin J.Z."/>
            <person name="Mammella M."/>
            <person name="Meijer H.J."/>
            <person name="Morris P."/>
            <person name="Nusbaum C."/>
            <person name="Oome S."/>
            <person name="Phillips A.J."/>
            <person name="van Rooyen D."/>
            <person name="Rzeszutek E."/>
            <person name="Saraiva M."/>
            <person name="Secombes C.J."/>
            <person name="Seidl M.F."/>
            <person name="Snel B."/>
            <person name="Stassen J.H."/>
            <person name="Sykes S."/>
            <person name="Tripathy S."/>
            <person name="van den Berg H."/>
            <person name="Vega-Arreguin J.C."/>
            <person name="Wawra S."/>
            <person name="Young S.K."/>
            <person name="Zeng Q."/>
            <person name="Dieguez-Uribeondo J."/>
            <person name="Russ C."/>
            <person name="Tyler B.M."/>
            <person name="van West P."/>
        </authorList>
    </citation>
    <scope>NUCLEOTIDE SEQUENCE [LARGE SCALE GENOMIC DNA]</scope>
    <source>
        <strain evidence="5 6">CBS 223.65</strain>
    </source>
</reference>
<feature type="transmembrane region" description="Helical" evidence="3">
    <location>
        <begin position="385"/>
        <end position="402"/>
    </location>
</feature>
<organism evidence="5 6">
    <name type="scientific">Saprolegnia parasitica (strain CBS 223.65)</name>
    <dbReference type="NCBI Taxonomy" id="695850"/>
    <lineage>
        <taxon>Eukaryota</taxon>
        <taxon>Sar</taxon>
        <taxon>Stramenopiles</taxon>
        <taxon>Oomycota</taxon>
        <taxon>Saprolegniomycetes</taxon>
        <taxon>Saprolegniales</taxon>
        <taxon>Saprolegniaceae</taxon>
        <taxon>Saprolegnia</taxon>
    </lineage>
</organism>
<keyword evidence="3" id="KW-0812">Transmembrane</keyword>
<evidence type="ECO:0000256" key="3">
    <source>
        <dbReference type="SAM" id="Phobius"/>
    </source>
</evidence>
<evidence type="ECO:0000313" key="5">
    <source>
        <dbReference type="EMBL" id="KDO18338.1"/>
    </source>
</evidence>
<gene>
    <name evidence="5" type="ORF">SPRG_21536</name>
</gene>
<keyword evidence="2" id="KW-1015">Disulfide bond</keyword>
<dbReference type="KEGG" id="spar:SPRG_21536"/>
<dbReference type="InterPro" id="IPR003609">
    <property type="entry name" value="Pan_app"/>
</dbReference>
<keyword evidence="3" id="KW-0472">Membrane</keyword>
<evidence type="ECO:0000256" key="1">
    <source>
        <dbReference type="ARBA" id="ARBA00022737"/>
    </source>
</evidence>
<proteinExistence type="predicted"/>
<dbReference type="Pfam" id="PF14295">
    <property type="entry name" value="PAN_4"/>
    <property type="match status" value="2"/>
</dbReference>
<dbReference type="PANTHER" id="PTHR33946:SF4">
    <property type="entry name" value="COAGULATION FACTOR XI"/>
    <property type="match status" value="1"/>
</dbReference>
<dbReference type="PANTHER" id="PTHR33946">
    <property type="match status" value="1"/>
</dbReference>
<name>A0A067BJJ2_SAPPC</name>
<dbReference type="InterPro" id="IPR000177">
    <property type="entry name" value="Apple"/>
</dbReference>
<accession>A0A067BJJ2</accession>
<evidence type="ECO:0000259" key="4">
    <source>
        <dbReference type="SMART" id="SM00223"/>
    </source>
</evidence>
<dbReference type="GeneID" id="24142223"/>
<keyword evidence="1" id="KW-0677">Repeat</keyword>
<feature type="transmembrane region" description="Helical" evidence="3">
    <location>
        <begin position="278"/>
        <end position="296"/>
    </location>
</feature>
<dbReference type="OrthoDB" id="10374177at2759"/>
<feature type="domain" description="Apple" evidence="4">
    <location>
        <begin position="629"/>
        <end position="697"/>
    </location>
</feature>
<dbReference type="GO" id="GO:0005576">
    <property type="term" value="C:extracellular region"/>
    <property type="evidence" value="ECO:0007669"/>
    <property type="project" value="InterPro"/>
</dbReference>
<keyword evidence="6" id="KW-1185">Reference proteome</keyword>
<keyword evidence="3" id="KW-1133">Transmembrane helix</keyword>
<dbReference type="EMBL" id="KK583453">
    <property type="protein sequence ID" value="KDO18338.1"/>
    <property type="molecule type" value="Genomic_DNA"/>
</dbReference>
<dbReference type="VEuPathDB" id="FungiDB:SPRG_21536"/>
<feature type="transmembrane region" description="Helical" evidence="3">
    <location>
        <begin position="423"/>
        <end position="442"/>
    </location>
</feature>
<feature type="transmembrane region" description="Helical" evidence="3">
    <location>
        <begin position="474"/>
        <end position="496"/>
    </location>
</feature>
<dbReference type="AlphaFoldDB" id="A0A067BJJ2"/>
<feature type="transmembrane region" description="Helical" evidence="3">
    <location>
        <begin position="23"/>
        <end position="46"/>
    </location>
</feature>
<evidence type="ECO:0000256" key="2">
    <source>
        <dbReference type="ARBA" id="ARBA00023157"/>
    </source>
</evidence>
<dbReference type="Proteomes" id="UP000030745">
    <property type="component" value="Unassembled WGS sequence"/>
</dbReference>
<dbReference type="CDD" id="cd01100">
    <property type="entry name" value="APPLE_Factor_XI_like"/>
    <property type="match status" value="2"/>
</dbReference>